<protein>
    <submittedName>
        <fullName evidence="1">Uncharacterized protein</fullName>
    </submittedName>
</protein>
<dbReference type="AlphaFoldDB" id="W4QZZ9"/>
<evidence type="ECO:0000313" key="1">
    <source>
        <dbReference type="EMBL" id="GAE37661.1"/>
    </source>
</evidence>
<accession>W4QZZ9</accession>
<dbReference type="EMBL" id="BAUV01000100">
    <property type="protein sequence ID" value="GAE37661.1"/>
    <property type="molecule type" value="Genomic_DNA"/>
</dbReference>
<keyword evidence="2" id="KW-1185">Reference proteome</keyword>
<evidence type="ECO:0000313" key="2">
    <source>
        <dbReference type="Proteomes" id="UP000018896"/>
    </source>
</evidence>
<gene>
    <name evidence="1" type="ORF">JCM9157_4978</name>
</gene>
<reference evidence="1 2" key="1">
    <citation type="journal article" date="2014" name="Genome Announc.">
        <title>Draft Genome Sequences of Three Alkaliphilic Bacillus Strains, Bacillus wakoensis JCM 9140T, Bacillus akibai JCM 9157T, and Bacillus hemicellulosilyticus JCM 9152T.</title>
        <authorList>
            <person name="Yuki M."/>
            <person name="Oshima K."/>
            <person name="Suda W."/>
            <person name="Oshida Y."/>
            <person name="Kitamura K."/>
            <person name="Iida T."/>
            <person name="Hattori M."/>
            <person name="Ohkuma M."/>
        </authorList>
    </citation>
    <scope>NUCLEOTIDE SEQUENCE [LARGE SCALE GENOMIC DNA]</scope>
    <source>
        <strain evidence="1 2">JCM 9157</strain>
    </source>
</reference>
<name>W4QZZ9_HALA3</name>
<sequence>MISIIGLNLGSIVITNLRTNFISINDVKNFDHSCLHLAFYLASWGMLRGGSFLLQKDFRIHQYFLNDVVTNKHYHKYCDPKFQQSMTKANVEGINELIQNTINAYTSNILEINGQDKLLNITDTLSSKILLGVYGNVPAYDRYLKAALSLHGIKSQFGEDSLLEITEFYNLNRTKFEECQRLFSQDGTHYTPMKLVDMYFWQVGFIMDNPKDASEEIQALIKATFIKPQMPDYIRTETRPVVNKGLTESIRKHYC</sequence>
<proteinExistence type="predicted"/>
<organism evidence="1 2">
    <name type="scientific">Halalkalibacter akibai (strain ATCC 43226 / DSM 21942 / CIP 109018 / JCM 9157 / 1139)</name>
    <name type="common">Bacillus akibai</name>
    <dbReference type="NCBI Taxonomy" id="1236973"/>
    <lineage>
        <taxon>Bacteria</taxon>
        <taxon>Bacillati</taxon>
        <taxon>Bacillota</taxon>
        <taxon>Bacilli</taxon>
        <taxon>Bacillales</taxon>
        <taxon>Bacillaceae</taxon>
        <taxon>Halalkalibacter</taxon>
    </lineage>
</organism>
<dbReference type="eggNOG" id="ENOG5030VEP">
    <property type="taxonomic scope" value="Bacteria"/>
</dbReference>
<dbReference type="Proteomes" id="UP000018896">
    <property type="component" value="Unassembled WGS sequence"/>
</dbReference>
<comment type="caution">
    <text evidence="1">The sequence shown here is derived from an EMBL/GenBank/DDBJ whole genome shotgun (WGS) entry which is preliminary data.</text>
</comment>